<evidence type="ECO:0000313" key="2">
    <source>
        <dbReference type="EMBL" id="MBK9717304.1"/>
    </source>
</evidence>
<dbReference type="Proteomes" id="UP000808349">
    <property type="component" value="Unassembled WGS sequence"/>
</dbReference>
<gene>
    <name evidence="2" type="ORF">IPO85_07305</name>
</gene>
<dbReference type="Pfam" id="PF18962">
    <property type="entry name" value="Por_Secre_tail"/>
    <property type="match status" value="1"/>
</dbReference>
<dbReference type="EMBL" id="JADKFW010000004">
    <property type="protein sequence ID" value="MBK9717304.1"/>
    <property type="molecule type" value="Genomic_DNA"/>
</dbReference>
<comment type="caution">
    <text evidence="2">The sequence shown here is derived from an EMBL/GenBank/DDBJ whole genome shotgun (WGS) entry which is preliminary data.</text>
</comment>
<sequence length="123" mass="14246">MFTNEYGTDGDLKAIEYYYHWNFSANYFDFHIRVAYICTHVVNGNSNVNNEIINIYPNPTHSNFLNVILQNKSNFEFINVTGQILIKGIFQSGNNILTLDQHITNGLYFIKIDGKSFKVVVER</sequence>
<protein>
    <submittedName>
        <fullName evidence="2">T9SS type A sorting domain-containing protein</fullName>
    </submittedName>
</protein>
<feature type="domain" description="Secretion system C-terminal sorting" evidence="1">
    <location>
        <begin position="55"/>
        <end position="118"/>
    </location>
</feature>
<evidence type="ECO:0000259" key="1">
    <source>
        <dbReference type="Pfam" id="PF18962"/>
    </source>
</evidence>
<dbReference type="InterPro" id="IPR026444">
    <property type="entry name" value="Secre_tail"/>
</dbReference>
<dbReference type="AlphaFoldDB" id="A0A9D7S9P3"/>
<proteinExistence type="predicted"/>
<accession>A0A9D7S9P3</accession>
<dbReference type="NCBIfam" id="TIGR04183">
    <property type="entry name" value="Por_Secre_tail"/>
    <property type="match status" value="1"/>
</dbReference>
<evidence type="ECO:0000313" key="3">
    <source>
        <dbReference type="Proteomes" id="UP000808349"/>
    </source>
</evidence>
<name>A0A9D7S9P3_9BACT</name>
<reference evidence="2 3" key="1">
    <citation type="submission" date="2020-10" db="EMBL/GenBank/DDBJ databases">
        <title>Connecting structure to function with the recovery of over 1000 high-quality activated sludge metagenome-assembled genomes encoding full-length rRNA genes using long-read sequencing.</title>
        <authorList>
            <person name="Singleton C.M."/>
            <person name="Petriglieri F."/>
            <person name="Kristensen J.M."/>
            <person name="Kirkegaard R.H."/>
            <person name="Michaelsen T.Y."/>
            <person name="Andersen M.H."/>
            <person name="Karst S.M."/>
            <person name="Dueholm M.S."/>
            <person name="Nielsen P.H."/>
            <person name="Albertsen M."/>
        </authorList>
    </citation>
    <scope>NUCLEOTIDE SEQUENCE [LARGE SCALE GENOMIC DNA]</scope>
    <source>
        <strain evidence="2">Ribe_18-Q3-R11-54_BAT3C.373</strain>
    </source>
</reference>
<organism evidence="2 3">
    <name type="scientific">Candidatus Defluviibacterium haderslevense</name>
    <dbReference type="NCBI Taxonomy" id="2981993"/>
    <lineage>
        <taxon>Bacteria</taxon>
        <taxon>Pseudomonadati</taxon>
        <taxon>Bacteroidota</taxon>
        <taxon>Saprospiria</taxon>
        <taxon>Saprospirales</taxon>
        <taxon>Saprospiraceae</taxon>
        <taxon>Candidatus Defluviibacterium</taxon>
    </lineage>
</organism>